<reference evidence="3" key="1">
    <citation type="submission" date="2025-08" db="UniProtKB">
        <authorList>
            <consortium name="RefSeq"/>
        </authorList>
    </citation>
    <scope>IDENTIFICATION</scope>
    <source>
        <tissue evidence="3">Whole organism</tissue>
    </source>
</reference>
<organism evidence="2 3">
    <name type="scientific">Hyalella azteca</name>
    <name type="common">Amphipod</name>
    <dbReference type="NCBI Taxonomy" id="294128"/>
    <lineage>
        <taxon>Eukaryota</taxon>
        <taxon>Metazoa</taxon>
        <taxon>Ecdysozoa</taxon>
        <taxon>Arthropoda</taxon>
        <taxon>Crustacea</taxon>
        <taxon>Multicrustacea</taxon>
        <taxon>Malacostraca</taxon>
        <taxon>Eumalacostraca</taxon>
        <taxon>Peracarida</taxon>
        <taxon>Amphipoda</taxon>
        <taxon>Senticaudata</taxon>
        <taxon>Talitrida</taxon>
        <taxon>Talitroidea</taxon>
        <taxon>Hyalellidae</taxon>
        <taxon>Hyalella</taxon>
    </lineage>
</organism>
<protein>
    <submittedName>
        <fullName evidence="3">Uncharacterized protein LOC108678794</fullName>
    </submittedName>
</protein>
<gene>
    <name evidence="3" type="primary">LOC108678794</name>
</gene>
<proteinExistence type="predicted"/>
<name>A0A8B7P9L5_HYAAZ</name>
<dbReference type="Proteomes" id="UP000694843">
    <property type="component" value="Unplaced"/>
</dbReference>
<dbReference type="KEGG" id="hazt:108678794"/>
<evidence type="ECO:0000256" key="1">
    <source>
        <dbReference type="SAM" id="SignalP"/>
    </source>
</evidence>
<evidence type="ECO:0000313" key="3">
    <source>
        <dbReference type="RefSeq" id="XP_018022753.1"/>
    </source>
</evidence>
<sequence>MQSVIALLCLASLALGLPGHSGPRMSAEERSCYKALKAGEDKADMEVKMNACITEQKGLPDIIKSFKDDGDRWHGDGMEGGMEGGDDMKMLELCQLLDMNGHADMAVALMKCMVTKNGGVKADGSFNIEGLKAELLARVAGSSLEVNTRMGLDACPTDDLLKFNVMAYMKCVTSYCATGAGPTTTIMATMATTNTSMATTTTNASMATTNITTSAPTSTTKLP</sequence>
<dbReference type="AlphaFoldDB" id="A0A8B7P9L5"/>
<dbReference type="GeneID" id="108678794"/>
<dbReference type="OrthoDB" id="6399597at2759"/>
<feature type="signal peptide" evidence="1">
    <location>
        <begin position="1"/>
        <end position="16"/>
    </location>
</feature>
<evidence type="ECO:0000313" key="2">
    <source>
        <dbReference type="Proteomes" id="UP000694843"/>
    </source>
</evidence>
<keyword evidence="2" id="KW-1185">Reference proteome</keyword>
<feature type="chain" id="PRO_5034334341" evidence="1">
    <location>
        <begin position="17"/>
        <end position="223"/>
    </location>
</feature>
<accession>A0A8B7P9L5</accession>
<dbReference type="RefSeq" id="XP_018022753.1">
    <property type="nucleotide sequence ID" value="XM_018167264.2"/>
</dbReference>
<keyword evidence="1" id="KW-0732">Signal</keyword>